<comment type="caution">
    <text evidence="1">The sequence shown here is derived from an EMBL/GenBank/DDBJ whole genome shotgun (WGS) entry which is preliminary data.</text>
</comment>
<evidence type="ECO:0000313" key="1">
    <source>
        <dbReference type="EMBL" id="MBC5766446.1"/>
    </source>
</evidence>
<dbReference type="RefSeq" id="WP_187082943.1">
    <property type="nucleotide sequence ID" value="NZ_JACORU010000007.1"/>
</dbReference>
<dbReference type="AlphaFoldDB" id="A0A923S3I1"/>
<sequence length="313" mass="33024">MNPDSPAPAISLADLLPKLQGSGLEATLEGNAITANHGPYAVRAEVVPGEGPTHPGREIAGVVRITSGMPHEISQGLSTPEAALAANRLATFGALTLDEGHGFVGSRLTIYKGEEHAWPTLHLPLVLFAMLMGAEPILGGLRRQAAGAAGESGSSDWGVDDFTAIQERINAMAECSVEGAALNAEINLARPGEATAEDEEPRTALLQMMLDQPHPELGGGLFCVLQLPHRVEDLARVCNVLNTREMAAQDQPPHFGAWCAGALGDNPAYVLFLPNAVRMVQGVAINAAFWLLNRALWADALLVPHTAEPKQSL</sequence>
<name>A0A923S3I1_9BURK</name>
<protein>
    <submittedName>
        <fullName evidence="1">Uncharacterized protein</fullName>
    </submittedName>
</protein>
<keyword evidence="2" id="KW-1185">Reference proteome</keyword>
<dbReference type="Proteomes" id="UP000596827">
    <property type="component" value="Unassembled WGS sequence"/>
</dbReference>
<organism evidence="1 2">
    <name type="scientific">Ramlibacter albus</name>
    <dbReference type="NCBI Taxonomy" id="2079448"/>
    <lineage>
        <taxon>Bacteria</taxon>
        <taxon>Pseudomonadati</taxon>
        <taxon>Pseudomonadota</taxon>
        <taxon>Betaproteobacteria</taxon>
        <taxon>Burkholderiales</taxon>
        <taxon>Comamonadaceae</taxon>
        <taxon>Ramlibacter</taxon>
    </lineage>
</organism>
<dbReference type="EMBL" id="JACORU010000007">
    <property type="protein sequence ID" value="MBC5766446.1"/>
    <property type="molecule type" value="Genomic_DNA"/>
</dbReference>
<evidence type="ECO:0000313" key="2">
    <source>
        <dbReference type="Proteomes" id="UP000596827"/>
    </source>
</evidence>
<proteinExistence type="predicted"/>
<accession>A0A923S3I1</accession>
<gene>
    <name evidence="1" type="ORF">H8R02_18395</name>
</gene>
<reference evidence="1" key="1">
    <citation type="submission" date="2020-08" db="EMBL/GenBank/DDBJ databases">
        <title>Ramlibacter sp. GTP1 16S ribosomal RNA gene genome sequencing and assembly.</title>
        <authorList>
            <person name="Kang M."/>
        </authorList>
    </citation>
    <scope>NUCLEOTIDE SEQUENCE</scope>
    <source>
        <strain evidence="1">GTP1</strain>
    </source>
</reference>